<reference evidence="2 3" key="1">
    <citation type="journal article" date="2009" name="Int. J. Syst. Evol. Microbiol.">
        <title>Paenibacillus contaminans sp. nov., isolated from a contaminated laboratory plate.</title>
        <authorList>
            <person name="Chou J.H."/>
            <person name="Lee J.H."/>
            <person name="Lin M.C."/>
            <person name="Chang P.S."/>
            <person name="Arun A.B."/>
            <person name="Young C.C."/>
            <person name="Chen W.M."/>
        </authorList>
    </citation>
    <scope>NUCLEOTIDE SEQUENCE [LARGE SCALE GENOMIC DNA]</scope>
    <source>
        <strain evidence="2 3">CKOBP-6</strain>
    </source>
</reference>
<accession>A0A329MSN7</accession>
<evidence type="ECO:0000313" key="2">
    <source>
        <dbReference type="EMBL" id="RAV22560.1"/>
    </source>
</evidence>
<feature type="signal peptide" evidence="1">
    <location>
        <begin position="1"/>
        <end position="36"/>
    </location>
</feature>
<keyword evidence="3" id="KW-1185">Reference proteome</keyword>
<dbReference type="EMBL" id="QMFB01000002">
    <property type="protein sequence ID" value="RAV22560.1"/>
    <property type="molecule type" value="Genomic_DNA"/>
</dbReference>
<comment type="caution">
    <text evidence="2">The sequence shown here is derived from an EMBL/GenBank/DDBJ whole genome shotgun (WGS) entry which is preliminary data.</text>
</comment>
<evidence type="ECO:0000256" key="1">
    <source>
        <dbReference type="SAM" id="SignalP"/>
    </source>
</evidence>
<keyword evidence="1" id="KW-0732">Signal</keyword>
<sequence length="157" mass="17874">MGHQRNNRNHRFIYSFLLLFIAAAVALGSFPAQVHAQGPTDVEFFDVKEGKVVKTAPSDRKTHKEASKWLKSIEGPVPNAVINPQQGVVWKVPLDPPVKVDNQWFKGTANVVFVFWEKPDAKPYLLIFTPDGKPLLFTFKHSLKPFVKKYDVKDLFK</sequence>
<dbReference type="OrthoDB" id="2083243at2"/>
<evidence type="ECO:0000313" key="3">
    <source>
        <dbReference type="Proteomes" id="UP000250369"/>
    </source>
</evidence>
<gene>
    <name evidence="2" type="ORF">DQG23_06395</name>
</gene>
<protein>
    <submittedName>
        <fullName evidence="2">Uncharacterized protein</fullName>
    </submittedName>
</protein>
<dbReference type="RefSeq" id="WP_113029966.1">
    <property type="nucleotide sequence ID" value="NZ_QMFB01000002.1"/>
</dbReference>
<dbReference type="AlphaFoldDB" id="A0A329MSN7"/>
<dbReference type="Proteomes" id="UP000250369">
    <property type="component" value="Unassembled WGS sequence"/>
</dbReference>
<name>A0A329MSN7_9BACL</name>
<proteinExistence type="predicted"/>
<organism evidence="2 3">
    <name type="scientific">Paenibacillus contaminans</name>
    <dbReference type="NCBI Taxonomy" id="450362"/>
    <lineage>
        <taxon>Bacteria</taxon>
        <taxon>Bacillati</taxon>
        <taxon>Bacillota</taxon>
        <taxon>Bacilli</taxon>
        <taxon>Bacillales</taxon>
        <taxon>Paenibacillaceae</taxon>
        <taxon>Paenibacillus</taxon>
    </lineage>
</organism>
<feature type="chain" id="PRO_5016412246" evidence="1">
    <location>
        <begin position="37"/>
        <end position="157"/>
    </location>
</feature>